<dbReference type="InterPro" id="IPR024534">
    <property type="entry name" value="JetD_C"/>
</dbReference>
<accession>A0A4R1QL55</accession>
<keyword evidence="3" id="KW-1185">Reference proteome</keyword>
<organism evidence="2 3">
    <name type="scientific">Thermolongibacillus altinsuensis</name>
    <dbReference type="NCBI Taxonomy" id="575256"/>
    <lineage>
        <taxon>Bacteria</taxon>
        <taxon>Bacillati</taxon>
        <taxon>Bacillota</taxon>
        <taxon>Bacilli</taxon>
        <taxon>Bacillales</taxon>
        <taxon>Anoxybacillaceae</taxon>
        <taxon>Thermolongibacillus</taxon>
    </lineage>
</organism>
<dbReference type="Proteomes" id="UP000295658">
    <property type="component" value="Unassembled WGS sequence"/>
</dbReference>
<dbReference type="EMBL" id="SLUL01000009">
    <property type="protein sequence ID" value="TCL48458.1"/>
    <property type="molecule type" value="Genomic_DNA"/>
</dbReference>
<proteinExistence type="predicted"/>
<dbReference type="AlphaFoldDB" id="A0A4R1QL55"/>
<sequence>MAMVDDVIISSTYAEKERYIGKYSLGRGFQMEQLKRLLATFPKKTISLGELEELIKPWIHTYDEFSKTILQLEDERILEMVKSKGRTTRSPSLAFHYRIDKSLLMGDFHKELQHYRNMIHPSIKIDWYYRKDPSVWKNDLPMIMKIDNYLKRYSFPTEPVPAPERSVELVGDEKWITDGGGKELLERIGIFNSLHIIPVSEPLMFAVNPTKVNETTQLHLIVENKTTYQGLLPVLKETAFSTLIYGSGKKVISSIEQFSMQYPVDAHHHFYYFGDIDREGISIWYFLTKKQPVSLALPFYRACLQKDAVAGKEYQKERTEALEAFLRFFTAEEQSQLKSLFEIGMYYPQEIIKTHELQQIWRESNWTT</sequence>
<comment type="caution">
    <text evidence="2">The sequence shown here is derived from an EMBL/GenBank/DDBJ whole genome shotgun (WGS) entry which is preliminary data.</text>
</comment>
<gene>
    <name evidence="2" type="ORF">EDD69_10988</name>
</gene>
<feature type="domain" description="Wadjet protein JetD C-terminal" evidence="1">
    <location>
        <begin position="215"/>
        <end position="321"/>
    </location>
</feature>
<protein>
    <submittedName>
        <fullName evidence="2">Uncharacterized protein DUF2220</fullName>
    </submittedName>
</protein>
<name>A0A4R1QL55_9BACL</name>
<evidence type="ECO:0000259" key="1">
    <source>
        <dbReference type="Pfam" id="PF09983"/>
    </source>
</evidence>
<dbReference type="Pfam" id="PF09983">
    <property type="entry name" value="JetD_C"/>
    <property type="match status" value="1"/>
</dbReference>
<evidence type="ECO:0000313" key="2">
    <source>
        <dbReference type="EMBL" id="TCL48458.1"/>
    </source>
</evidence>
<reference evidence="2 3" key="1">
    <citation type="submission" date="2019-03" db="EMBL/GenBank/DDBJ databases">
        <title>Genomic Encyclopedia of Type Strains, Phase IV (KMG-IV): sequencing the most valuable type-strain genomes for metagenomic binning, comparative biology and taxonomic classification.</title>
        <authorList>
            <person name="Goeker M."/>
        </authorList>
    </citation>
    <scope>NUCLEOTIDE SEQUENCE [LARGE SCALE GENOMIC DNA]</scope>
    <source>
        <strain evidence="2 3">DSM 24979</strain>
    </source>
</reference>
<evidence type="ECO:0000313" key="3">
    <source>
        <dbReference type="Proteomes" id="UP000295658"/>
    </source>
</evidence>